<dbReference type="PANTHER" id="PTHR34606">
    <property type="entry name" value="BON DOMAIN-CONTAINING PROTEIN"/>
    <property type="match status" value="1"/>
</dbReference>
<name>A0A1W1WQG1_9BACT</name>
<accession>A0A1W1WQG1</accession>
<dbReference type="PROSITE" id="PS50914">
    <property type="entry name" value="BON"/>
    <property type="match status" value="1"/>
</dbReference>
<keyword evidence="3" id="KW-0449">Lipoprotein</keyword>
<organism evidence="3 4">
    <name type="scientific">Nitratiruptor tergarcus DSM 16512</name>
    <dbReference type="NCBI Taxonomy" id="1069081"/>
    <lineage>
        <taxon>Bacteria</taxon>
        <taxon>Pseudomonadati</taxon>
        <taxon>Campylobacterota</taxon>
        <taxon>Epsilonproteobacteria</taxon>
        <taxon>Nautiliales</taxon>
        <taxon>Nitratiruptoraceae</taxon>
        <taxon>Nitratiruptor</taxon>
    </lineage>
</organism>
<evidence type="ECO:0000259" key="2">
    <source>
        <dbReference type="PROSITE" id="PS50914"/>
    </source>
</evidence>
<dbReference type="PANTHER" id="PTHR34606:SF4">
    <property type="entry name" value="OUTER MEMBRANE LIPOPROTEIN DOLP"/>
    <property type="match status" value="1"/>
</dbReference>
<reference evidence="4" key="1">
    <citation type="submission" date="2017-04" db="EMBL/GenBank/DDBJ databases">
        <authorList>
            <person name="Varghese N."/>
            <person name="Submissions S."/>
        </authorList>
    </citation>
    <scope>NUCLEOTIDE SEQUENCE [LARGE SCALE GENOMIC DNA]</scope>
    <source>
        <strain evidence="4">DSM 16512</strain>
    </source>
</reference>
<keyword evidence="4" id="KW-1185">Reference proteome</keyword>
<evidence type="ECO:0000313" key="4">
    <source>
        <dbReference type="Proteomes" id="UP000192602"/>
    </source>
</evidence>
<dbReference type="Gene3D" id="3.30.1340.30">
    <property type="match status" value="1"/>
</dbReference>
<dbReference type="STRING" id="1069081.SAMN05660197_0296"/>
<dbReference type="Proteomes" id="UP000192602">
    <property type="component" value="Unassembled WGS sequence"/>
</dbReference>
<feature type="chain" id="PRO_5012212990" evidence="1">
    <location>
        <begin position="19"/>
        <end position="153"/>
    </location>
</feature>
<feature type="signal peptide" evidence="1">
    <location>
        <begin position="1"/>
        <end position="18"/>
    </location>
</feature>
<feature type="domain" description="BON" evidence="2">
    <location>
        <begin position="79"/>
        <end position="147"/>
    </location>
</feature>
<evidence type="ECO:0000256" key="1">
    <source>
        <dbReference type="SAM" id="SignalP"/>
    </source>
</evidence>
<proteinExistence type="predicted"/>
<dbReference type="OrthoDB" id="9855363at2"/>
<gene>
    <name evidence="3" type="ORF">SAMN05660197_0296</name>
</gene>
<evidence type="ECO:0000313" key="3">
    <source>
        <dbReference type="EMBL" id="SMC08541.1"/>
    </source>
</evidence>
<dbReference type="EMBL" id="FWWZ01000001">
    <property type="protein sequence ID" value="SMC08541.1"/>
    <property type="molecule type" value="Genomic_DNA"/>
</dbReference>
<dbReference type="RefSeq" id="WP_084274817.1">
    <property type="nucleotide sequence ID" value="NZ_AP026671.1"/>
</dbReference>
<dbReference type="InterPro" id="IPR051686">
    <property type="entry name" value="Lipoprotein_DolP"/>
</dbReference>
<dbReference type="Pfam" id="PF04972">
    <property type="entry name" value="BON"/>
    <property type="match status" value="1"/>
</dbReference>
<protein>
    <submittedName>
        <fullName evidence="3">Predicted periplasmic or secreted lipoprotein</fullName>
    </submittedName>
</protein>
<sequence length="153" mass="17327">MRLKSSLAIIALAMNLFAQEPQDDELQKALQNFLLMMEKSTQTLKELSENEQNAIPEEKDSWQLFYKDVKNSAQVKKRNDLLIKTQINYKFLTQKDIPSSTILVTVKDGVVELFGKLYSKKSALKAIDIALHTAGVKEVVSYLIIKTPAKVLL</sequence>
<keyword evidence="1" id="KW-0732">Signal</keyword>
<dbReference type="AlphaFoldDB" id="A0A1W1WQG1"/>
<dbReference type="InterPro" id="IPR007055">
    <property type="entry name" value="BON_dom"/>
</dbReference>